<dbReference type="InterPro" id="IPR013783">
    <property type="entry name" value="Ig-like_fold"/>
</dbReference>
<name>A0ABU5ZPX7_9FLAO</name>
<dbReference type="PROSITE" id="PS51257">
    <property type="entry name" value="PROKAR_LIPOPROTEIN"/>
    <property type="match status" value="1"/>
</dbReference>
<gene>
    <name evidence="1" type="ORF">U6A24_01740</name>
</gene>
<evidence type="ECO:0000313" key="2">
    <source>
        <dbReference type="Proteomes" id="UP001327027"/>
    </source>
</evidence>
<keyword evidence="2" id="KW-1185">Reference proteome</keyword>
<dbReference type="Proteomes" id="UP001327027">
    <property type="component" value="Unassembled WGS sequence"/>
</dbReference>
<accession>A0ABU5ZPX7</accession>
<sequence>MRILKYILIALVVVLQSCGGSDDGPGQELAPTELGAFDLTFPDNNEICSEGVDISNTTVEIPFRWTASENATSYTIEVTDTETGKKYEATTRSTSGAVILPKGTPFTWKVTATASDKTKDSNAERNFYSEGISTSNHIPFPALITLQDNKDGTINILWEGSDLDNDIDIYEVYIQNNQTGEDPKLISTTKEDNISNVVIDYGTEYSLEVITKDLNGNSSSSKKTFKFRS</sequence>
<organism evidence="1 2">
    <name type="scientific">Aquimarina gracilis</name>
    <dbReference type="NCBI Taxonomy" id="874422"/>
    <lineage>
        <taxon>Bacteria</taxon>
        <taxon>Pseudomonadati</taxon>
        <taxon>Bacteroidota</taxon>
        <taxon>Flavobacteriia</taxon>
        <taxon>Flavobacteriales</taxon>
        <taxon>Flavobacteriaceae</taxon>
        <taxon>Aquimarina</taxon>
    </lineage>
</organism>
<protein>
    <recommendedName>
        <fullName evidence="3">Fibronectin type-III domain-containing protein</fullName>
    </recommendedName>
</protein>
<dbReference type="RefSeq" id="WP_324178210.1">
    <property type="nucleotide sequence ID" value="NZ_BAABAW010000016.1"/>
</dbReference>
<dbReference type="InterPro" id="IPR036116">
    <property type="entry name" value="FN3_sf"/>
</dbReference>
<dbReference type="SUPFAM" id="SSF49265">
    <property type="entry name" value="Fibronectin type III"/>
    <property type="match status" value="1"/>
</dbReference>
<dbReference type="Gene3D" id="2.60.40.10">
    <property type="entry name" value="Immunoglobulins"/>
    <property type="match status" value="1"/>
</dbReference>
<reference evidence="1 2" key="1">
    <citation type="journal article" date="2013" name="Int. J. Syst. Evol. Microbiol.">
        <title>Aquimarina gracilis sp. nov., isolated from the gut microflora of a mussel, Mytilus coruscus, and emended description of Aquimarina spongiae.</title>
        <authorList>
            <person name="Park S.C."/>
            <person name="Choe H.N."/>
            <person name="Baik K.S."/>
            <person name="Seong C.N."/>
        </authorList>
    </citation>
    <scope>NUCLEOTIDE SEQUENCE [LARGE SCALE GENOMIC DNA]</scope>
    <source>
        <strain evidence="1 2">PSC32</strain>
    </source>
</reference>
<evidence type="ECO:0000313" key="1">
    <source>
        <dbReference type="EMBL" id="MEB3344159.1"/>
    </source>
</evidence>
<dbReference type="EMBL" id="JAYKLX010000001">
    <property type="protein sequence ID" value="MEB3344159.1"/>
    <property type="molecule type" value="Genomic_DNA"/>
</dbReference>
<proteinExistence type="predicted"/>
<comment type="caution">
    <text evidence="1">The sequence shown here is derived from an EMBL/GenBank/DDBJ whole genome shotgun (WGS) entry which is preliminary data.</text>
</comment>
<evidence type="ECO:0008006" key="3">
    <source>
        <dbReference type="Google" id="ProtNLM"/>
    </source>
</evidence>